<keyword evidence="2" id="KW-0472">Membrane</keyword>
<feature type="region of interest" description="Disordered" evidence="1">
    <location>
        <begin position="133"/>
        <end position="155"/>
    </location>
</feature>
<dbReference type="EMBL" id="UINC01000679">
    <property type="protein sequence ID" value="SUZ59462.1"/>
    <property type="molecule type" value="Genomic_DNA"/>
</dbReference>
<organism evidence="3">
    <name type="scientific">marine metagenome</name>
    <dbReference type="NCBI Taxonomy" id="408172"/>
    <lineage>
        <taxon>unclassified sequences</taxon>
        <taxon>metagenomes</taxon>
        <taxon>ecological metagenomes</taxon>
    </lineage>
</organism>
<protein>
    <submittedName>
        <fullName evidence="3">Uncharacterized protein</fullName>
    </submittedName>
</protein>
<evidence type="ECO:0000313" key="3">
    <source>
        <dbReference type="EMBL" id="SUZ59462.1"/>
    </source>
</evidence>
<evidence type="ECO:0000256" key="2">
    <source>
        <dbReference type="SAM" id="Phobius"/>
    </source>
</evidence>
<sequence>MKMPSWDRIYFFVFMATVFAAVSYVSMLVLPLVELQDLESGEVVAVTLLADGQTQLLLLCLVPIVLSVSALLATPRHHQPERAGKVNIWMSTIAVYVFVILFIFVNGILFLPTAIMLTAAAVGSHVRRREGYSPAKASAELSSGRGGGKRSRNRR</sequence>
<accession>A0A381NXX1</accession>
<feature type="transmembrane region" description="Helical" evidence="2">
    <location>
        <begin position="53"/>
        <end position="74"/>
    </location>
</feature>
<keyword evidence="2" id="KW-0812">Transmembrane</keyword>
<name>A0A381NXX1_9ZZZZ</name>
<keyword evidence="2" id="KW-1133">Transmembrane helix</keyword>
<dbReference type="AlphaFoldDB" id="A0A381NXX1"/>
<gene>
    <name evidence="3" type="ORF">METZ01_LOCUS12316</name>
</gene>
<proteinExistence type="predicted"/>
<feature type="transmembrane region" description="Helical" evidence="2">
    <location>
        <begin position="9"/>
        <end position="33"/>
    </location>
</feature>
<evidence type="ECO:0000256" key="1">
    <source>
        <dbReference type="SAM" id="MobiDB-lite"/>
    </source>
</evidence>
<reference evidence="3" key="1">
    <citation type="submission" date="2018-05" db="EMBL/GenBank/DDBJ databases">
        <authorList>
            <person name="Lanie J.A."/>
            <person name="Ng W.-L."/>
            <person name="Kazmierczak K.M."/>
            <person name="Andrzejewski T.M."/>
            <person name="Davidsen T.M."/>
            <person name="Wayne K.J."/>
            <person name="Tettelin H."/>
            <person name="Glass J.I."/>
            <person name="Rusch D."/>
            <person name="Podicherti R."/>
            <person name="Tsui H.-C.T."/>
            <person name="Winkler M.E."/>
        </authorList>
    </citation>
    <scope>NUCLEOTIDE SEQUENCE</scope>
</reference>